<dbReference type="PATRIC" id="fig|267850.7.peg.1268"/>
<keyword evidence="3 5" id="KW-0288">FMN</keyword>
<dbReference type="GO" id="GO:0016491">
    <property type="term" value="F:oxidoreductase activity"/>
    <property type="evidence" value="ECO:0007669"/>
    <property type="project" value="UniProtKB-UniRule"/>
</dbReference>
<name>A0A063Y7E1_9GAMM</name>
<feature type="domain" description="Nitroreductase" evidence="6">
    <location>
        <begin position="9"/>
        <end position="164"/>
    </location>
</feature>
<dbReference type="AlphaFoldDB" id="A0A063Y7E1"/>
<dbReference type="InterPro" id="IPR016446">
    <property type="entry name" value="Flavin_OxRdtase_Frp"/>
</dbReference>
<evidence type="ECO:0000256" key="3">
    <source>
        <dbReference type="ARBA" id="ARBA00022643"/>
    </source>
</evidence>
<dbReference type="Gene3D" id="3.40.109.10">
    <property type="entry name" value="NADH Oxidase"/>
    <property type="match status" value="1"/>
</dbReference>
<gene>
    <name evidence="7" type="ORF">ADINL_1273</name>
</gene>
<keyword evidence="2 5" id="KW-0285">Flavoprotein</keyword>
<dbReference type="Pfam" id="PF00881">
    <property type="entry name" value="Nitroreductase"/>
    <property type="match status" value="1"/>
</dbReference>
<accession>A0A063Y7E1</accession>
<evidence type="ECO:0000256" key="4">
    <source>
        <dbReference type="ARBA" id="ARBA00023002"/>
    </source>
</evidence>
<evidence type="ECO:0000256" key="2">
    <source>
        <dbReference type="ARBA" id="ARBA00022630"/>
    </source>
</evidence>
<keyword evidence="5" id="KW-0521">NADP</keyword>
<dbReference type="PIRSF" id="PIRSF005426">
    <property type="entry name" value="Frp"/>
    <property type="match status" value="1"/>
</dbReference>
<proteinExistence type="inferred from homology"/>
<evidence type="ECO:0000256" key="5">
    <source>
        <dbReference type="PIRNR" id="PIRNR005426"/>
    </source>
</evidence>
<keyword evidence="4 5" id="KW-0560">Oxidoreductase</keyword>
<dbReference type="RefSeq" id="WP_036544990.1">
    <property type="nucleotide sequence ID" value="NZ_JMSZ01000016.1"/>
</dbReference>
<dbReference type="PANTHER" id="PTHR43425:SF2">
    <property type="entry name" value="OXYGEN-INSENSITIVE NADPH NITROREDUCTASE"/>
    <property type="match status" value="1"/>
</dbReference>
<dbReference type="InterPro" id="IPR029479">
    <property type="entry name" value="Nitroreductase"/>
</dbReference>
<dbReference type="PANTHER" id="PTHR43425">
    <property type="entry name" value="OXYGEN-INSENSITIVE NADPH NITROREDUCTASE"/>
    <property type="match status" value="1"/>
</dbReference>
<keyword evidence="8" id="KW-1185">Reference proteome</keyword>
<dbReference type="OrthoDB" id="3181400at2"/>
<dbReference type="Proteomes" id="UP000027318">
    <property type="component" value="Unassembled WGS sequence"/>
</dbReference>
<dbReference type="EMBL" id="JMSZ01000016">
    <property type="protein sequence ID" value="KDE40681.1"/>
    <property type="molecule type" value="Genomic_DNA"/>
</dbReference>
<protein>
    <submittedName>
        <fullName evidence="7">Oxygen-insensitive NADPH nitroreductase</fullName>
        <ecNumber evidence="7">1.-.-.-</ecNumber>
    </submittedName>
</protein>
<evidence type="ECO:0000259" key="6">
    <source>
        <dbReference type="Pfam" id="PF00881"/>
    </source>
</evidence>
<dbReference type="STRING" id="267850.ADINL_1273"/>
<comment type="similarity">
    <text evidence="1 5">Belongs to the flavin oxidoreductase frp family.</text>
</comment>
<evidence type="ECO:0000313" key="7">
    <source>
        <dbReference type="EMBL" id="KDE40681.1"/>
    </source>
</evidence>
<organism evidence="7 8">
    <name type="scientific">Nitrincola lacisaponensis</name>
    <dbReference type="NCBI Taxonomy" id="267850"/>
    <lineage>
        <taxon>Bacteria</taxon>
        <taxon>Pseudomonadati</taxon>
        <taxon>Pseudomonadota</taxon>
        <taxon>Gammaproteobacteria</taxon>
        <taxon>Oceanospirillales</taxon>
        <taxon>Oceanospirillaceae</taxon>
        <taxon>Nitrincola</taxon>
    </lineage>
</organism>
<evidence type="ECO:0000313" key="8">
    <source>
        <dbReference type="Proteomes" id="UP000027318"/>
    </source>
</evidence>
<evidence type="ECO:0000256" key="1">
    <source>
        <dbReference type="ARBA" id="ARBA00008366"/>
    </source>
</evidence>
<dbReference type="NCBIfam" id="NF008033">
    <property type="entry name" value="PRK10765.1"/>
    <property type="match status" value="1"/>
</dbReference>
<dbReference type="InterPro" id="IPR000415">
    <property type="entry name" value="Nitroreductase-like"/>
</dbReference>
<dbReference type="CDD" id="cd02146">
    <property type="entry name" value="NfsA-like"/>
    <property type="match status" value="1"/>
</dbReference>
<dbReference type="SUPFAM" id="SSF55469">
    <property type="entry name" value="FMN-dependent nitroreductase-like"/>
    <property type="match status" value="1"/>
</dbReference>
<comment type="caution">
    <text evidence="7">The sequence shown here is derived from an EMBL/GenBank/DDBJ whole genome shotgun (WGS) entry which is preliminary data.</text>
</comment>
<dbReference type="EC" id="1.-.-.-" evidence="7"/>
<reference evidence="7 8" key="1">
    <citation type="journal article" date="2005" name="Int. J. Syst. Evol. Microbiol.">
        <title>Nitrincola lacisaponensis gen. nov., sp. nov., a novel alkaliphilic bacterium isolated from an alkaline, saline lake.</title>
        <authorList>
            <person name="Dimitriu P.A."/>
            <person name="Shukla S.K."/>
            <person name="Conradt J."/>
            <person name="Marquez M.C."/>
            <person name="Ventosa A."/>
            <person name="Maglia A."/>
            <person name="Peyton B.M."/>
            <person name="Pinkart H.C."/>
            <person name="Mormile M.R."/>
        </authorList>
    </citation>
    <scope>NUCLEOTIDE SEQUENCE [LARGE SCALE GENOMIC DNA]</scope>
    <source>
        <strain evidence="7 8">4CA</strain>
    </source>
</reference>
<sequence>MTQSVIELLKQHRSIRKFTDQPVPQDCVEQLIEAGQAAATSSFIQACTVIQVNDPTKRTALASYAGNQAYVASAPVFLVFCADMHRHQRICEWHQAEMLSGFTEQFITATVDCALFAQNSAIAAESLGMGVVYIGGLRNQIEQVSELLQLPELVYPVFGMCIGYPDQNPEIKPRLPLSVVLKQDVYEDKQDLAAIEAYDEAVRHYYQTRTGGKKVMGWSDQISAMLVKEARPHMLDYLQGQGFLKR</sequence>